<dbReference type="Pfam" id="PF13516">
    <property type="entry name" value="LRR_6"/>
    <property type="match status" value="2"/>
</dbReference>
<dbReference type="SMART" id="SM00365">
    <property type="entry name" value="LRR_SD22"/>
    <property type="match status" value="3"/>
</dbReference>
<name>A0A1C3KEU1_PLAMA</name>
<dbReference type="InterPro" id="IPR032675">
    <property type="entry name" value="LRR_dom_sf"/>
</dbReference>
<keyword evidence="2" id="KW-0677">Repeat</keyword>
<evidence type="ECO:0000256" key="2">
    <source>
        <dbReference type="ARBA" id="ARBA00022737"/>
    </source>
</evidence>
<accession>A0A1C3KEU1</accession>
<dbReference type="PANTHER" id="PTHR46652:SF3">
    <property type="entry name" value="LEUCINE-RICH REPEAT-CONTAINING PROTEIN 9"/>
    <property type="match status" value="1"/>
</dbReference>
<dbReference type="Gene3D" id="3.80.10.10">
    <property type="entry name" value="Ribonuclease Inhibitor"/>
    <property type="match status" value="1"/>
</dbReference>
<dbReference type="PROSITE" id="PS51450">
    <property type="entry name" value="LRR"/>
    <property type="match status" value="3"/>
</dbReference>
<keyword evidence="1" id="KW-0433">Leucine-rich repeat</keyword>
<organism evidence="3 4">
    <name type="scientific">Plasmodium malariae</name>
    <dbReference type="NCBI Taxonomy" id="5858"/>
    <lineage>
        <taxon>Eukaryota</taxon>
        <taxon>Sar</taxon>
        <taxon>Alveolata</taxon>
        <taxon>Apicomplexa</taxon>
        <taxon>Aconoidasida</taxon>
        <taxon>Haemosporida</taxon>
        <taxon>Plasmodiidae</taxon>
        <taxon>Plasmodium</taxon>
        <taxon>Plasmodium (Plasmodium)</taxon>
    </lineage>
</organism>
<protein>
    <submittedName>
        <fullName evidence="3">Leucine-rich repeat protein</fullName>
    </submittedName>
</protein>
<reference evidence="3 4" key="1">
    <citation type="submission" date="2016-06" db="EMBL/GenBank/DDBJ databases">
        <authorList>
            <consortium name="Pathogen Informatics"/>
        </authorList>
    </citation>
    <scope>NUCLEOTIDE SEQUENCE [LARGE SCALE GENOMIC DNA]</scope>
    <source>
        <strain evidence="3">PmlGA01</strain>
    </source>
</reference>
<evidence type="ECO:0000256" key="1">
    <source>
        <dbReference type="ARBA" id="ARBA00022614"/>
    </source>
</evidence>
<dbReference type="Proteomes" id="UP000219799">
    <property type="component" value="Chromosome 13"/>
</dbReference>
<dbReference type="InterPro" id="IPR001611">
    <property type="entry name" value="Leu-rich_rpt"/>
</dbReference>
<proteinExistence type="predicted"/>
<gene>
    <name evidence="3" type="primary">LRR5</name>
    <name evidence="3" type="ORF">PMLGA01_130020200</name>
</gene>
<dbReference type="SUPFAM" id="SSF52075">
    <property type="entry name" value="Outer arm dynein light chain 1"/>
    <property type="match status" value="1"/>
</dbReference>
<dbReference type="EMBL" id="LT594501">
    <property type="protein sequence ID" value="SBT72138.1"/>
    <property type="molecule type" value="Genomic_DNA"/>
</dbReference>
<dbReference type="InterPro" id="IPR025875">
    <property type="entry name" value="Leu-rich_rpt_4"/>
</dbReference>
<dbReference type="VEuPathDB" id="PlasmoDB:PmUG01_13027900"/>
<dbReference type="PANTHER" id="PTHR46652">
    <property type="entry name" value="LEUCINE-RICH REPEAT AND IQ DOMAIN-CONTAINING PROTEIN 1-RELATED"/>
    <property type="match status" value="1"/>
</dbReference>
<evidence type="ECO:0000313" key="4">
    <source>
        <dbReference type="Proteomes" id="UP000219799"/>
    </source>
</evidence>
<evidence type="ECO:0000313" key="3">
    <source>
        <dbReference type="EMBL" id="SBT72138.1"/>
    </source>
</evidence>
<dbReference type="AlphaFoldDB" id="A0A1C3KEU1"/>
<dbReference type="Pfam" id="PF12799">
    <property type="entry name" value="LRR_4"/>
    <property type="match status" value="1"/>
</dbReference>
<dbReference type="InterPro" id="IPR050836">
    <property type="entry name" value="SDS22/Internalin_LRR"/>
</dbReference>
<sequence length="179" mass="20906">MEASSKEDESYLKLIKFSNNVEQKNNEEIEILEVCMEKSINLNIFESFVNIKELYLVKNNITDITPLFKCTKLTVLFLQINKIRSILGIEKLRRLEKLSLFNNELTEQFIKIDENKNLEYIDLSDNNIENIDFFLNTKSFTHINLANNNIKSIHSLKNNFNLHYLNISGNKLGHSVTFA</sequence>